<dbReference type="RefSeq" id="WP_273598879.1">
    <property type="nucleotide sequence ID" value="NZ_JAQQXT010000001.1"/>
</dbReference>
<accession>A0ABT5K909</accession>
<proteinExistence type="predicted"/>
<gene>
    <name evidence="2" type="ORF">PRZ03_02570</name>
</gene>
<evidence type="ECO:0000313" key="3">
    <source>
        <dbReference type="Proteomes" id="UP001221189"/>
    </source>
</evidence>
<evidence type="ECO:0000256" key="1">
    <source>
        <dbReference type="SAM" id="SignalP"/>
    </source>
</evidence>
<keyword evidence="3" id="KW-1185">Reference proteome</keyword>
<feature type="chain" id="PRO_5047176882" evidence="1">
    <location>
        <begin position="30"/>
        <end position="118"/>
    </location>
</feature>
<feature type="signal peptide" evidence="1">
    <location>
        <begin position="1"/>
        <end position="29"/>
    </location>
</feature>
<keyword evidence="1" id="KW-0732">Signal</keyword>
<dbReference type="Proteomes" id="UP001221189">
    <property type="component" value="Unassembled WGS sequence"/>
</dbReference>
<dbReference type="EMBL" id="JAQQXT010000001">
    <property type="protein sequence ID" value="MDC8770441.1"/>
    <property type="molecule type" value="Genomic_DNA"/>
</dbReference>
<organism evidence="2 3">
    <name type="scientific">Roseateles albus</name>
    <dbReference type="NCBI Taxonomy" id="2987525"/>
    <lineage>
        <taxon>Bacteria</taxon>
        <taxon>Pseudomonadati</taxon>
        <taxon>Pseudomonadota</taxon>
        <taxon>Betaproteobacteria</taxon>
        <taxon>Burkholderiales</taxon>
        <taxon>Sphaerotilaceae</taxon>
        <taxon>Roseateles</taxon>
    </lineage>
</organism>
<name>A0ABT5K909_9BURK</name>
<protein>
    <submittedName>
        <fullName evidence="2">Uncharacterized protein</fullName>
    </submittedName>
</protein>
<comment type="caution">
    <text evidence="2">The sequence shown here is derived from an EMBL/GenBank/DDBJ whole genome shotgun (WGS) entry which is preliminary data.</text>
</comment>
<reference evidence="2 3" key="1">
    <citation type="submission" date="2022-10" db="EMBL/GenBank/DDBJ databases">
        <title>Paucibacter sp. hw1 Genome sequencing.</title>
        <authorList>
            <person name="Park S."/>
        </authorList>
    </citation>
    <scope>NUCLEOTIDE SEQUENCE [LARGE SCALE GENOMIC DNA]</scope>
    <source>
        <strain evidence="3">hw1</strain>
    </source>
</reference>
<evidence type="ECO:0000313" key="2">
    <source>
        <dbReference type="EMBL" id="MDC8770441.1"/>
    </source>
</evidence>
<sequence length="118" mass="12994">MTTLTTLKNARSFKLLAAFLASLALSAHAGVPAMPGTAAERSLLREATGYYELEDGRTLKVDIGAHRVAVALDGQPLEQWRAENADMLLSSDGHRRVRLFRDATGSVYRVAYEMDRSR</sequence>